<evidence type="ECO:0000313" key="2">
    <source>
        <dbReference type="Proteomes" id="UP000591948"/>
    </source>
</evidence>
<proteinExistence type="predicted"/>
<reference evidence="1 2" key="1">
    <citation type="journal article" date="2020" name="Front. Microbiol.">
        <title>Single-cell genomics of novel Actinobacteria with the Wood-Ljungdahl pathway discovered in a serpentinizing system.</title>
        <authorList>
            <person name="Merino N."/>
            <person name="Kawai M."/>
            <person name="Boyd E.S."/>
            <person name="Colman D.R."/>
            <person name="McGlynn S.E."/>
            <person name="Nealson K.H."/>
            <person name="Kurokawa K."/>
            <person name="Hongoh Y."/>
        </authorList>
    </citation>
    <scope>NUCLEOTIDE SEQUENCE [LARGE SCALE GENOMIC DNA]</scope>
    <source>
        <strain evidence="1 2">S33</strain>
    </source>
</reference>
<gene>
    <name evidence="1" type="ORF">HKBW3S33_02018</name>
</gene>
<protein>
    <submittedName>
        <fullName evidence="1">Uncharacterized protein</fullName>
    </submittedName>
</protein>
<name>A0A6V8PAB6_9ACTN</name>
<dbReference type="Proteomes" id="UP000591948">
    <property type="component" value="Unassembled WGS sequence"/>
</dbReference>
<keyword evidence="2" id="KW-1185">Reference proteome</keyword>
<comment type="caution">
    <text evidence="1">The sequence shown here is derived from an EMBL/GenBank/DDBJ whole genome shotgun (WGS) entry which is preliminary data.</text>
</comment>
<organism evidence="1 2">
    <name type="scientific">Candidatus Hakubella thermalkaliphila</name>
    <dbReference type="NCBI Taxonomy" id="2754717"/>
    <lineage>
        <taxon>Bacteria</taxon>
        <taxon>Bacillati</taxon>
        <taxon>Actinomycetota</taxon>
        <taxon>Actinomycetota incertae sedis</taxon>
        <taxon>Candidatus Hakubellales</taxon>
        <taxon>Candidatus Hakubellaceae</taxon>
        <taxon>Candidatus Hakubella</taxon>
    </lineage>
</organism>
<dbReference type="EMBL" id="BLRY01000300">
    <property type="protein sequence ID" value="GFP28604.1"/>
    <property type="molecule type" value="Genomic_DNA"/>
</dbReference>
<accession>A0A6V8PAB6</accession>
<evidence type="ECO:0000313" key="1">
    <source>
        <dbReference type="EMBL" id="GFP28604.1"/>
    </source>
</evidence>
<sequence length="94" mass="11479">MKKVVYAGHLKLRLAIRNIPFEIPEKIYREALEHYYDRDTDHKIATKSLRFREKTKEVMIAYDEFPDRVEIITIHPLKSKQKQQRIENGRWKRL</sequence>